<reference evidence="2 3" key="1">
    <citation type="journal article" date="2007" name="Nature">
        <title>Evolution of genes and genomes on the Drosophila phylogeny.</title>
        <authorList>
            <consortium name="Drosophila 12 Genomes Consortium"/>
            <person name="Clark A.G."/>
            <person name="Eisen M.B."/>
            <person name="Smith D.R."/>
            <person name="Bergman C.M."/>
            <person name="Oliver B."/>
            <person name="Markow T.A."/>
            <person name="Kaufman T.C."/>
            <person name="Kellis M."/>
            <person name="Gelbart W."/>
            <person name="Iyer V.N."/>
            <person name="Pollard D.A."/>
            <person name="Sackton T.B."/>
            <person name="Larracuente A.M."/>
            <person name="Singh N.D."/>
            <person name="Abad J.P."/>
            <person name="Abt D.N."/>
            <person name="Adryan B."/>
            <person name="Aguade M."/>
            <person name="Akashi H."/>
            <person name="Anderson W.W."/>
            <person name="Aquadro C.F."/>
            <person name="Ardell D.H."/>
            <person name="Arguello R."/>
            <person name="Artieri C.G."/>
            <person name="Barbash D.A."/>
            <person name="Barker D."/>
            <person name="Barsanti P."/>
            <person name="Batterham P."/>
            <person name="Batzoglou S."/>
            <person name="Begun D."/>
            <person name="Bhutkar A."/>
            <person name="Blanco E."/>
            <person name="Bosak S.A."/>
            <person name="Bradley R.K."/>
            <person name="Brand A.D."/>
            <person name="Brent M.R."/>
            <person name="Brooks A.N."/>
            <person name="Brown R.H."/>
            <person name="Butlin R.K."/>
            <person name="Caggese C."/>
            <person name="Calvi B.R."/>
            <person name="Bernardo de Carvalho A."/>
            <person name="Caspi A."/>
            <person name="Castrezana S."/>
            <person name="Celniker S.E."/>
            <person name="Chang J.L."/>
            <person name="Chapple C."/>
            <person name="Chatterji S."/>
            <person name="Chinwalla A."/>
            <person name="Civetta A."/>
            <person name="Clifton S.W."/>
            <person name="Comeron J.M."/>
            <person name="Costello J.C."/>
            <person name="Coyne J.A."/>
            <person name="Daub J."/>
            <person name="David R.G."/>
            <person name="Delcher A.L."/>
            <person name="Delehaunty K."/>
            <person name="Do C.B."/>
            <person name="Ebling H."/>
            <person name="Edwards K."/>
            <person name="Eickbush T."/>
            <person name="Evans J.D."/>
            <person name="Filipski A."/>
            <person name="Findeiss S."/>
            <person name="Freyhult E."/>
            <person name="Fulton L."/>
            <person name="Fulton R."/>
            <person name="Garcia A.C."/>
            <person name="Gardiner A."/>
            <person name="Garfield D.A."/>
            <person name="Garvin B.E."/>
            <person name="Gibson G."/>
            <person name="Gilbert D."/>
            <person name="Gnerre S."/>
            <person name="Godfrey J."/>
            <person name="Good R."/>
            <person name="Gotea V."/>
            <person name="Gravely B."/>
            <person name="Greenberg A.J."/>
            <person name="Griffiths-Jones S."/>
            <person name="Gross S."/>
            <person name="Guigo R."/>
            <person name="Gustafson E.A."/>
            <person name="Haerty W."/>
            <person name="Hahn M.W."/>
            <person name="Halligan D.L."/>
            <person name="Halpern A.L."/>
            <person name="Halter G.M."/>
            <person name="Han M.V."/>
            <person name="Heger A."/>
            <person name="Hillier L."/>
            <person name="Hinrichs A.S."/>
            <person name="Holmes I."/>
            <person name="Hoskins R.A."/>
            <person name="Hubisz M.J."/>
            <person name="Hultmark D."/>
            <person name="Huntley M.A."/>
            <person name="Jaffe D.B."/>
            <person name="Jagadeeshan S."/>
            <person name="Jeck W.R."/>
            <person name="Johnson J."/>
            <person name="Jones C.D."/>
            <person name="Jordan W.C."/>
            <person name="Karpen G.H."/>
            <person name="Kataoka E."/>
            <person name="Keightley P.D."/>
            <person name="Kheradpour P."/>
            <person name="Kirkness E.F."/>
            <person name="Koerich L.B."/>
            <person name="Kristiansen K."/>
            <person name="Kudrna D."/>
            <person name="Kulathinal R.J."/>
            <person name="Kumar S."/>
            <person name="Kwok R."/>
            <person name="Lander E."/>
            <person name="Langley C.H."/>
            <person name="Lapoint R."/>
            <person name="Lazzaro B.P."/>
            <person name="Lee S.J."/>
            <person name="Levesque L."/>
            <person name="Li R."/>
            <person name="Lin C.F."/>
            <person name="Lin M.F."/>
            <person name="Lindblad-Toh K."/>
            <person name="Llopart A."/>
            <person name="Long M."/>
            <person name="Low L."/>
            <person name="Lozovsky E."/>
            <person name="Lu J."/>
            <person name="Luo M."/>
            <person name="Machado C.A."/>
            <person name="Makalowski W."/>
            <person name="Marzo M."/>
            <person name="Matsuda M."/>
            <person name="Matzkin L."/>
            <person name="McAllister B."/>
            <person name="McBride C.S."/>
            <person name="McKernan B."/>
            <person name="McKernan K."/>
            <person name="Mendez-Lago M."/>
            <person name="Minx P."/>
            <person name="Mollenhauer M.U."/>
            <person name="Montooth K."/>
            <person name="Mount S.M."/>
            <person name="Mu X."/>
            <person name="Myers E."/>
            <person name="Negre B."/>
            <person name="Newfeld S."/>
            <person name="Nielsen R."/>
            <person name="Noor M.A."/>
            <person name="O'Grady P."/>
            <person name="Pachter L."/>
            <person name="Papaceit M."/>
            <person name="Parisi M.J."/>
            <person name="Parisi M."/>
            <person name="Parts L."/>
            <person name="Pedersen J.S."/>
            <person name="Pesole G."/>
            <person name="Phillippy A.M."/>
            <person name="Ponting C.P."/>
            <person name="Pop M."/>
            <person name="Porcelli D."/>
            <person name="Powell J.R."/>
            <person name="Prohaska S."/>
            <person name="Pruitt K."/>
            <person name="Puig M."/>
            <person name="Quesneville H."/>
            <person name="Ram K.R."/>
            <person name="Rand D."/>
            <person name="Rasmussen M.D."/>
            <person name="Reed L.K."/>
            <person name="Reenan R."/>
            <person name="Reily A."/>
            <person name="Remington K.A."/>
            <person name="Rieger T.T."/>
            <person name="Ritchie M.G."/>
            <person name="Robin C."/>
            <person name="Rogers Y.H."/>
            <person name="Rohde C."/>
            <person name="Rozas J."/>
            <person name="Rubenfield M.J."/>
            <person name="Ruiz A."/>
            <person name="Russo S."/>
            <person name="Salzberg S.L."/>
            <person name="Sanchez-Gracia A."/>
            <person name="Saranga D.J."/>
            <person name="Sato H."/>
            <person name="Schaeffer S.W."/>
            <person name="Schatz M.C."/>
            <person name="Schlenke T."/>
            <person name="Schwartz R."/>
            <person name="Segarra C."/>
            <person name="Singh R.S."/>
            <person name="Sirot L."/>
            <person name="Sirota M."/>
            <person name="Sisneros N.B."/>
            <person name="Smith C.D."/>
            <person name="Smith T.F."/>
            <person name="Spieth J."/>
            <person name="Stage D.E."/>
            <person name="Stark A."/>
            <person name="Stephan W."/>
            <person name="Strausberg R.L."/>
            <person name="Strempel S."/>
            <person name="Sturgill D."/>
            <person name="Sutton G."/>
            <person name="Sutton G.G."/>
            <person name="Tao W."/>
            <person name="Teichmann S."/>
            <person name="Tobari Y.N."/>
            <person name="Tomimura Y."/>
            <person name="Tsolas J.M."/>
            <person name="Valente V.L."/>
            <person name="Venter E."/>
            <person name="Venter J.C."/>
            <person name="Vicario S."/>
            <person name="Vieira F.G."/>
            <person name="Vilella A.J."/>
            <person name="Villasante A."/>
            <person name="Walenz B."/>
            <person name="Wang J."/>
            <person name="Wasserman M."/>
            <person name="Watts T."/>
            <person name="Wilson D."/>
            <person name="Wilson R.K."/>
            <person name="Wing R.A."/>
            <person name="Wolfner M.F."/>
            <person name="Wong A."/>
            <person name="Wong G.K."/>
            <person name="Wu C.I."/>
            <person name="Wu G."/>
            <person name="Yamamoto D."/>
            <person name="Yang H.P."/>
            <person name="Yang S.P."/>
            <person name="Yorke J.A."/>
            <person name="Yoshida K."/>
            <person name="Zdobnov E."/>
            <person name="Zhang P."/>
            <person name="Zhang Y."/>
            <person name="Zimin A.V."/>
            <person name="Baldwin J."/>
            <person name="Abdouelleil A."/>
            <person name="Abdulkadir J."/>
            <person name="Abebe A."/>
            <person name="Abera B."/>
            <person name="Abreu J."/>
            <person name="Acer S.C."/>
            <person name="Aftuck L."/>
            <person name="Alexander A."/>
            <person name="An P."/>
            <person name="Anderson E."/>
            <person name="Anderson S."/>
            <person name="Arachi H."/>
            <person name="Azer M."/>
            <person name="Bachantsang P."/>
            <person name="Barry A."/>
            <person name="Bayul T."/>
            <person name="Berlin A."/>
            <person name="Bessette D."/>
            <person name="Bloom T."/>
            <person name="Blye J."/>
            <person name="Boguslavskiy L."/>
            <person name="Bonnet C."/>
            <person name="Boukhgalter B."/>
            <person name="Bourzgui I."/>
            <person name="Brown A."/>
            <person name="Cahill P."/>
            <person name="Channer S."/>
            <person name="Cheshatsang Y."/>
            <person name="Chuda L."/>
            <person name="Citroen M."/>
            <person name="Collymore A."/>
            <person name="Cooke P."/>
            <person name="Costello M."/>
            <person name="D'Aco K."/>
            <person name="Daza R."/>
            <person name="De Haan G."/>
            <person name="DeGray S."/>
            <person name="DeMaso C."/>
            <person name="Dhargay N."/>
            <person name="Dooley K."/>
            <person name="Dooley E."/>
            <person name="Doricent M."/>
            <person name="Dorje P."/>
            <person name="Dorjee K."/>
            <person name="Dupes A."/>
            <person name="Elong R."/>
            <person name="Falk J."/>
            <person name="Farina A."/>
            <person name="Faro S."/>
            <person name="Ferguson D."/>
            <person name="Fisher S."/>
            <person name="Foley C.D."/>
            <person name="Franke A."/>
            <person name="Friedrich D."/>
            <person name="Gadbois L."/>
            <person name="Gearin G."/>
            <person name="Gearin C.R."/>
            <person name="Giannoukos G."/>
            <person name="Goode T."/>
            <person name="Graham J."/>
            <person name="Grandbois E."/>
            <person name="Grewal S."/>
            <person name="Gyaltsen K."/>
            <person name="Hafez N."/>
            <person name="Hagos B."/>
            <person name="Hall J."/>
            <person name="Henson C."/>
            <person name="Hollinger A."/>
            <person name="Honan T."/>
            <person name="Huard M.D."/>
            <person name="Hughes L."/>
            <person name="Hurhula B."/>
            <person name="Husby M.E."/>
            <person name="Kamat A."/>
            <person name="Kanga B."/>
            <person name="Kashin S."/>
            <person name="Khazanovich D."/>
            <person name="Kisner P."/>
            <person name="Lance K."/>
            <person name="Lara M."/>
            <person name="Lee W."/>
            <person name="Lennon N."/>
            <person name="Letendre F."/>
            <person name="LeVine R."/>
            <person name="Lipovsky A."/>
            <person name="Liu X."/>
            <person name="Liu J."/>
            <person name="Liu S."/>
            <person name="Lokyitsang T."/>
            <person name="Lokyitsang Y."/>
            <person name="Lubonja R."/>
            <person name="Lui A."/>
            <person name="MacDonald P."/>
            <person name="Magnisalis V."/>
            <person name="Maru K."/>
            <person name="Matthews C."/>
            <person name="McCusker W."/>
            <person name="McDonough S."/>
            <person name="Mehta T."/>
            <person name="Meldrim J."/>
            <person name="Meneus L."/>
            <person name="Mihai O."/>
            <person name="Mihalev A."/>
            <person name="Mihova T."/>
            <person name="Mittelman R."/>
            <person name="Mlenga V."/>
            <person name="Montmayeur A."/>
            <person name="Mulrain L."/>
            <person name="Navidi A."/>
            <person name="Naylor J."/>
            <person name="Negash T."/>
            <person name="Nguyen T."/>
            <person name="Nguyen N."/>
            <person name="Nicol R."/>
            <person name="Norbu C."/>
            <person name="Norbu N."/>
            <person name="Novod N."/>
            <person name="O'Neill B."/>
            <person name="Osman S."/>
            <person name="Markiewicz E."/>
            <person name="Oyono O.L."/>
            <person name="Patti C."/>
            <person name="Phunkhang P."/>
            <person name="Pierre F."/>
            <person name="Priest M."/>
            <person name="Raghuraman S."/>
            <person name="Rege F."/>
            <person name="Reyes R."/>
            <person name="Rise C."/>
            <person name="Rogov P."/>
            <person name="Ross K."/>
            <person name="Ryan E."/>
            <person name="Settipalli S."/>
            <person name="Shea T."/>
            <person name="Sherpa N."/>
            <person name="Shi L."/>
            <person name="Shih D."/>
            <person name="Sparrow T."/>
            <person name="Spaulding J."/>
            <person name="Stalker J."/>
            <person name="Stange-Thomann N."/>
            <person name="Stavropoulos S."/>
            <person name="Stone C."/>
            <person name="Strader C."/>
            <person name="Tesfaye S."/>
            <person name="Thomson T."/>
            <person name="Thoulutsang Y."/>
            <person name="Thoulutsang D."/>
            <person name="Topham K."/>
            <person name="Topping I."/>
            <person name="Tsamla T."/>
            <person name="Vassiliev H."/>
            <person name="Vo A."/>
            <person name="Wangchuk T."/>
            <person name="Wangdi T."/>
            <person name="Weiand M."/>
            <person name="Wilkinson J."/>
            <person name="Wilson A."/>
            <person name="Yadav S."/>
            <person name="Young G."/>
            <person name="Yu Q."/>
            <person name="Zembek L."/>
            <person name="Zhong D."/>
            <person name="Zimmer A."/>
            <person name="Zwirko Z."/>
            <person name="Jaffe D.B."/>
            <person name="Alvarez P."/>
            <person name="Brockman W."/>
            <person name="Butler J."/>
            <person name="Chin C."/>
            <person name="Gnerre S."/>
            <person name="Grabherr M."/>
            <person name="Kleber M."/>
            <person name="Mauceli E."/>
            <person name="MacCallum I."/>
        </authorList>
    </citation>
    <scope>NUCLEOTIDE SEQUENCE [LARGE SCALE GENOMIC DNA]</scope>
    <source>
        <strain evidence="3">MSH-3 / Tucson 14011-0111.49</strain>
    </source>
</reference>
<dbReference type="AlphaFoldDB" id="B4H4D4"/>
<organism evidence="3">
    <name type="scientific">Drosophila persimilis</name>
    <name type="common">Fruit fly</name>
    <dbReference type="NCBI Taxonomy" id="7234"/>
    <lineage>
        <taxon>Eukaryota</taxon>
        <taxon>Metazoa</taxon>
        <taxon>Ecdysozoa</taxon>
        <taxon>Arthropoda</taxon>
        <taxon>Hexapoda</taxon>
        <taxon>Insecta</taxon>
        <taxon>Pterygota</taxon>
        <taxon>Neoptera</taxon>
        <taxon>Endopterygota</taxon>
        <taxon>Diptera</taxon>
        <taxon>Brachycera</taxon>
        <taxon>Muscomorpha</taxon>
        <taxon>Ephydroidea</taxon>
        <taxon>Drosophilidae</taxon>
        <taxon>Drosophila</taxon>
        <taxon>Sophophora</taxon>
    </lineage>
</organism>
<protein>
    <submittedName>
        <fullName evidence="2">GL20857</fullName>
    </submittedName>
</protein>
<name>B4H4D4_DROPE</name>
<evidence type="ECO:0000256" key="1">
    <source>
        <dbReference type="SAM" id="MobiDB-lite"/>
    </source>
</evidence>
<feature type="region of interest" description="Disordered" evidence="1">
    <location>
        <begin position="36"/>
        <end position="67"/>
    </location>
</feature>
<accession>B4H4D4</accession>
<proteinExistence type="predicted"/>
<dbReference type="Proteomes" id="UP000008744">
    <property type="component" value="Unassembled WGS sequence"/>
</dbReference>
<evidence type="ECO:0000313" key="3">
    <source>
        <dbReference type="Proteomes" id="UP000008744"/>
    </source>
</evidence>
<dbReference type="EMBL" id="CH479208">
    <property type="protein sequence ID" value="EDW31249.1"/>
    <property type="molecule type" value="Genomic_DNA"/>
</dbReference>
<feature type="compositionally biased region" description="Low complexity" evidence="1">
    <location>
        <begin position="43"/>
        <end position="59"/>
    </location>
</feature>
<dbReference type="OrthoDB" id="7740580at2759"/>
<dbReference type="HOGENOM" id="CLU_2160980_0_0_1"/>
<keyword evidence="3" id="KW-1185">Reference proteome</keyword>
<gene>
    <name evidence="2" type="primary">Dper\GL20857</name>
    <name evidence="2" type="ORF">Dper_GL20857</name>
</gene>
<evidence type="ECO:0000313" key="2">
    <source>
        <dbReference type="EMBL" id="EDW31249.1"/>
    </source>
</evidence>
<sequence>MLLKVQSCDVFQVQPVLVKKQPKFPTRERHMAIRRKKSTAMVTSTAKPATTTTTTAAAAGGEQRQCGDMATPQTTELHDYYLDEVVEEQLEEPLIKWIPAPTWNGHQSSTR</sequence>